<evidence type="ECO:0008006" key="11">
    <source>
        <dbReference type="Google" id="ProtNLM"/>
    </source>
</evidence>
<dbReference type="PANTHER" id="PTHR31756:SF5">
    <property type="entry name" value="PYRUVATE, PHOSPHATE DIKINASE REGULATORY PROTEIN 2"/>
    <property type="match status" value="1"/>
</dbReference>
<dbReference type="InterPro" id="IPR026565">
    <property type="entry name" value="PPDK_reg"/>
</dbReference>
<evidence type="ECO:0000313" key="10">
    <source>
        <dbReference type="Proteomes" id="UP000266723"/>
    </source>
</evidence>
<evidence type="ECO:0000256" key="7">
    <source>
        <dbReference type="ARBA" id="ARBA00049008"/>
    </source>
</evidence>
<keyword evidence="3" id="KW-0808">Transferase</keyword>
<comment type="catalytic activity">
    <reaction evidence="6">
        <text>N(tele)-phospho-L-histidyl/O-phospho-L-threonyl-[pyruvate, phosphate dikinase] + phosphate + H(+) = N(tele)-phospho-L-histidyl/L-threonyl-[pyruvate, phosphate dikinase] + diphosphate</text>
        <dbReference type="Rhea" id="RHEA:43696"/>
        <dbReference type="Rhea" id="RHEA-COMP:10650"/>
        <dbReference type="Rhea" id="RHEA-COMP:10651"/>
        <dbReference type="ChEBI" id="CHEBI:15378"/>
        <dbReference type="ChEBI" id="CHEBI:30013"/>
        <dbReference type="ChEBI" id="CHEBI:33019"/>
        <dbReference type="ChEBI" id="CHEBI:43474"/>
        <dbReference type="ChEBI" id="CHEBI:61977"/>
        <dbReference type="ChEBI" id="CHEBI:83586"/>
        <dbReference type="EC" id="2.7.4.27"/>
    </reaction>
</comment>
<dbReference type="PIRSF" id="PIRSF038149">
    <property type="entry name" value="Pyruvate_Pi_dikinase_regulator"/>
    <property type="match status" value="1"/>
</dbReference>
<reference evidence="9 10" key="1">
    <citation type="journal article" date="2020" name="BMC Genomics">
        <title>Intraspecific diversification of the crop wild relative Brassica cretica Lam. using demographic model selection.</title>
        <authorList>
            <person name="Kioukis A."/>
            <person name="Michalopoulou V.A."/>
            <person name="Briers L."/>
            <person name="Pirintsos S."/>
            <person name="Studholme D.J."/>
            <person name="Pavlidis P."/>
            <person name="Sarris P.F."/>
        </authorList>
    </citation>
    <scope>NUCLEOTIDE SEQUENCE [LARGE SCALE GENOMIC DNA]</scope>
    <source>
        <strain evidence="10">cv. PFS-1207/04</strain>
    </source>
</reference>
<dbReference type="NCBIfam" id="NF003742">
    <property type="entry name" value="PRK05339.1"/>
    <property type="match status" value="1"/>
</dbReference>
<comment type="catalytic activity">
    <reaction evidence="7">
        <text>N(tele)-phospho-L-histidyl/L-threonyl-[pyruvate, phosphate dikinase] + ADP = N(tele)-phospho-L-histidyl/O-phospho-L-threonyl-[pyruvate, phosphate dikinase] + AMP + H(+)</text>
        <dbReference type="Rhea" id="RHEA:43692"/>
        <dbReference type="Rhea" id="RHEA-COMP:10650"/>
        <dbReference type="Rhea" id="RHEA-COMP:10651"/>
        <dbReference type="ChEBI" id="CHEBI:15378"/>
        <dbReference type="ChEBI" id="CHEBI:30013"/>
        <dbReference type="ChEBI" id="CHEBI:61977"/>
        <dbReference type="ChEBI" id="CHEBI:83586"/>
        <dbReference type="ChEBI" id="CHEBI:456215"/>
        <dbReference type="ChEBI" id="CHEBI:456216"/>
        <dbReference type="EC" id="2.7.11.32"/>
    </reaction>
</comment>
<evidence type="ECO:0000256" key="8">
    <source>
        <dbReference type="SAM" id="MobiDB-lite"/>
    </source>
</evidence>
<dbReference type="InterPro" id="IPR017409">
    <property type="entry name" value="Pyrv_Pi_dikinase_reg_chlpt"/>
</dbReference>
<gene>
    <name evidence="9" type="ORF">DY000_02044081</name>
</gene>
<comment type="similarity">
    <text evidence="1">Belongs to the pyruvate, phosphate/water dikinase regulatory protein family. PDRP subfamily.</text>
</comment>
<evidence type="ECO:0000256" key="3">
    <source>
        <dbReference type="ARBA" id="ARBA00022679"/>
    </source>
</evidence>
<evidence type="ECO:0000256" key="2">
    <source>
        <dbReference type="ARBA" id="ARBA00022527"/>
    </source>
</evidence>
<keyword evidence="2" id="KW-0723">Serine/threonine-protein kinase</keyword>
<dbReference type="HAMAP" id="MF_00921">
    <property type="entry name" value="PDRP"/>
    <property type="match status" value="1"/>
</dbReference>
<keyword evidence="10" id="KW-1185">Reference proteome</keyword>
<evidence type="ECO:0000256" key="5">
    <source>
        <dbReference type="ARBA" id="ARBA00022777"/>
    </source>
</evidence>
<dbReference type="PANTHER" id="PTHR31756">
    <property type="entry name" value="PYRUVATE, PHOSPHATE DIKINASE REGULATORY PROTEIN 1, CHLOROPLASTIC"/>
    <property type="match status" value="1"/>
</dbReference>
<organism evidence="9 10">
    <name type="scientific">Brassica cretica</name>
    <name type="common">Mustard</name>
    <dbReference type="NCBI Taxonomy" id="69181"/>
    <lineage>
        <taxon>Eukaryota</taxon>
        <taxon>Viridiplantae</taxon>
        <taxon>Streptophyta</taxon>
        <taxon>Embryophyta</taxon>
        <taxon>Tracheophyta</taxon>
        <taxon>Spermatophyta</taxon>
        <taxon>Magnoliopsida</taxon>
        <taxon>eudicotyledons</taxon>
        <taxon>Gunneridae</taxon>
        <taxon>Pentapetalae</taxon>
        <taxon>rosids</taxon>
        <taxon>malvids</taxon>
        <taxon>Brassicales</taxon>
        <taxon>Brassicaceae</taxon>
        <taxon>Brassiceae</taxon>
        <taxon>Brassica</taxon>
    </lineage>
</organism>
<dbReference type="InterPro" id="IPR005177">
    <property type="entry name" value="Kinase-pyrophosphorylase"/>
</dbReference>
<accession>A0ABQ7BIC9</accession>
<feature type="compositionally biased region" description="Basic and acidic residues" evidence="8">
    <location>
        <begin position="1"/>
        <end position="10"/>
    </location>
</feature>
<proteinExistence type="inferred from homology"/>
<comment type="caution">
    <text evidence="9">The sequence shown here is derived from an EMBL/GenBank/DDBJ whole genome shotgun (WGS) entry which is preliminary data.</text>
</comment>
<dbReference type="Proteomes" id="UP000266723">
    <property type="component" value="Unassembled WGS sequence"/>
</dbReference>
<evidence type="ECO:0000256" key="1">
    <source>
        <dbReference type="ARBA" id="ARBA00007567"/>
    </source>
</evidence>
<evidence type="ECO:0000256" key="4">
    <source>
        <dbReference type="ARBA" id="ARBA00022741"/>
    </source>
</evidence>
<name>A0ABQ7BIC9_BRACR</name>
<feature type="region of interest" description="Disordered" evidence="8">
    <location>
        <begin position="1"/>
        <end position="29"/>
    </location>
</feature>
<dbReference type="EMBL" id="QGKV02001507">
    <property type="protein sequence ID" value="KAF3531895.1"/>
    <property type="molecule type" value="Genomic_DNA"/>
</dbReference>
<protein>
    <recommendedName>
        <fullName evidence="11">Pyruvate, phosphate dikinase regulatory protein</fullName>
    </recommendedName>
</protein>
<dbReference type="Pfam" id="PF03618">
    <property type="entry name" value="Kinase-PPPase"/>
    <property type="match status" value="2"/>
</dbReference>
<evidence type="ECO:0000256" key="6">
    <source>
        <dbReference type="ARBA" id="ARBA00047328"/>
    </source>
</evidence>
<keyword evidence="4" id="KW-0547">Nucleotide-binding</keyword>
<sequence>MDSRQGHPEPDSESPPVPRSPKLKASSKLNRWSMARALRSGVKIIDRPINAPHRQATTEEADRKTSAIDGDDVAAGKSIYLVSDGTGWTAEHSVNAALGQFEDGLVNRGCSVNTHLFSWVLKDAGSGAGEEETAVDLVEEDDLVVVTDAEAVDLVLPIRVKTLSDAYFKRIEAIEFTIKQDDGTLPENLGKADIILVGVSRTGKTPLSTYIAQKGYKVANVPFVMGVEPPKTVFEVEPRKVFALKIQLVVLQAIRRTRAKTLGVDTEGENRYSGFDLVRKELDFASKIYAKNPGWAISVFFGQVEDEEKLLEIINQAAKQKAMCFYTLANPSMSKSAKEACDQLGVLSVDILGPIIEGIASHLGVSPSGLTRGAPGRVKTLNDAYFKRIEAIEFTIKQDDGTLPENLGKADIILVGVSRTGKTPLSTYIAQTGYKVANVPFVMGVEPPKTLFEVEPRKVFALTIQLVVLQAIRRTRAKTLGVDTQGENRYSGFDLVRKELDFASKIYAKNPGWAVIDVTNKAIEETAAVILRLYHDSSDSSTSVPCISKRF</sequence>
<keyword evidence="5" id="KW-0418">Kinase</keyword>
<evidence type="ECO:0000313" key="9">
    <source>
        <dbReference type="EMBL" id="KAF3531895.1"/>
    </source>
</evidence>